<comment type="caution">
    <text evidence="12">The sequence shown here is derived from an EMBL/GenBank/DDBJ whole genome shotgun (WGS) entry which is preliminary data.</text>
</comment>
<protein>
    <submittedName>
        <fullName evidence="12">Adenosine receptor A2b</fullName>
    </submittedName>
</protein>
<dbReference type="InterPro" id="IPR000276">
    <property type="entry name" value="GPCR_Rhodpsn"/>
</dbReference>
<feature type="transmembrane region" description="Helical" evidence="10">
    <location>
        <begin position="275"/>
        <end position="298"/>
    </location>
</feature>
<evidence type="ECO:0000256" key="9">
    <source>
        <dbReference type="RuleBase" id="RU000688"/>
    </source>
</evidence>
<gene>
    <name evidence="12" type="ORF">HOLleu_08124</name>
</gene>
<keyword evidence="13" id="KW-1185">Reference proteome</keyword>
<comment type="subcellular location">
    <subcellularLocation>
        <location evidence="1">Cell membrane</location>
        <topology evidence="1">Multi-pass membrane protein</topology>
    </subcellularLocation>
</comment>
<name>A0A9Q1CH25_HOLLE</name>
<keyword evidence="6 10" id="KW-0472">Membrane</keyword>
<accession>A0A9Q1CH25</accession>
<evidence type="ECO:0000256" key="4">
    <source>
        <dbReference type="ARBA" id="ARBA00022989"/>
    </source>
</evidence>
<dbReference type="Gene3D" id="1.20.1070.10">
    <property type="entry name" value="Rhodopsin 7-helix transmembrane proteins"/>
    <property type="match status" value="1"/>
</dbReference>
<feature type="transmembrane region" description="Helical" evidence="10">
    <location>
        <begin position="181"/>
        <end position="206"/>
    </location>
</feature>
<keyword evidence="3 9" id="KW-0812">Transmembrane</keyword>
<organism evidence="12 13">
    <name type="scientific">Holothuria leucospilota</name>
    <name type="common">Black long sea cucumber</name>
    <name type="synonym">Mertensiothuria leucospilota</name>
    <dbReference type="NCBI Taxonomy" id="206669"/>
    <lineage>
        <taxon>Eukaryota</taxon>
        <taxon>Metazoa</taxon>
        <taxon>Echinodermata</taxon>
        <taxon>Eleutherozoa</taxon>
        <taxon>Echinozoa</taxon>
        <taxon>Holothuroidea</taxon>
        <taxon>Aspidochirotacea</taxon>
        <taxon>Aspidochirotida</taxon>
        <taxon>Holothuriidae</taxon>
        <taxon>Holothuria</taxon>
    </lineage>
</organism>
<dbReference type="CDD" id="cd00637">
    <property type="entry name" value="7tm_classA_rhodopsin-like"/>
    <property type="match status" value="1"/>
</dbReference>
<dbReference type="AlphaFoldDB" id="A0A9Q1CH25"/>
<evidence type="ECO:0000256" key="6">
    <source>
        <dbReference type="ARBA" id="ARBA00023136"/>
    </source>
</evidence>
<dbReference type="OrthoDB" id="10042731at2759"/>
<dbReference type="EMBL" id="JAIZAY010000003">
    <property type="protein sequence ID" value="KAJ8045176.1"/>
    <property type="molecule type" value="Genomic_DNA"/>
</dbReference>
<evidence type="ECO:0000256" key="3">
    <source>
        <dbReference type="ARBA" id="ARBA00022692"/>
    </source>
</evidence>
<dbReference type="InterPro" id="IPR017452">
    <property type="entry name" value="GPCR_Rhodpsn_7TM"/>
</dbReference>
<dbReference type="PROSITE" id="PS00237">
    <property type="entry name" value="G_PROTEIN_RECEP_F1_1"/>
    <property type="match status" value="1"/>
</dbReference>
<comment type="similarity">
    <text evidence="9">Belongs to the G-protein coupled receptor 1 family.</text>
</comment>
<sequence>METTTIQTEFDDDDVLVFEPLASAIFFAIFAFISASSVTGNFLVMTAFKNDKSLRRPANMLLVSLAVTDFFTGLIAIPAYTVTRTIVSDFTCYGKTRYLLFFPGMVCGVSSVTHLSIIAVDRYIAVSRPLRYPRIVTKQRCIAVLIVGAVFSIAACSWPSFSMGQSDDWFCGEQKKTEVVSAFVLGLCFIIVLYFGVMIFCHIHMIRTAIKHVRLRRTLSKSSKTERTEQEDAKSRLRATVTVGIIMGAFAICWTPIIFKFLFQSFAHYSSKTFLIVQVACEIPFYANSMVNPIIYGYRNEHFRHGYKRALHSCCPCLFSKPIEPRRFSRVSSGMV</sequence>
<feature type="transmembrane region" description="Helical" evidence="10">
    <location>
        <begin position="141"/>
        <end position="161"/>
    </location>
</feature>
<evidence type="ECO:0000313" key="13">
    <source>
        <dbReference type="Proteomes" id="UP001152320"/>
    </source>
</evidence>
<keyword evidence="7 9" id="KW-0675">Receptor</keyword>
<evidence type="ECO:0000256" key="7">
    <source>
        <dbReference type="ARBA" id="ARBA00023170"/>
    </source>
</evidence>
<keyword evidence="8 9" id="KW-0807">Transducer</keyword>
<dbReference type="Pfam" id="PF00001">
    <property type="entry name" value="7tm_1"/>
    <property type="match status" value="1"/>
</dbReference>
<reference evidence="12" key="1">
    <citation type="submission" date="2021-10" db="EMBL/GenBank/DDBJ databases">
        <title>Tropical sea cucumber genome reveals ecological adaptation and Cuvierian tubules defense mechanism.</title>
        <authorList>
            <person name="Chen T."/>
        </authorList>
    </citation>
    <scope>NUCLEOTIDE SEQUENCE</scope>
    <source>
        <strain evidence="12">Nanhai2018</strain>
        <tissue evidence="12">Muscle</tissue>
    </source>
</reference>
<evidence type="ECO:0000256" key="8">
    <source>
        <dbReference type="ARBA" id="ARBA00023224"/>
    </source>
</evidence>
<dbReference type="InterPro" id="IPR050569">
    <property type="entry name" value="TAAR"/>
</dbReference>
<feature type="transmembrane region" description="Helical" evidence="10">
    <location>
        <begin position="100"/>
        <end position="120"/>
    </location>
</feature>
<keyword evidence="2" id="KW-1003">Cell membrane</keyword>
<dbReference type="GO" id="GO:0004930">
    <property type="term" value="F:G protein-coupled receptor activity"/>
    <property type="evidence" value="ECO:0007669"/>
    <property type="project" value="UniProtKB-KW"/>
</dbReference>
<evidence type="ECO:0000256" key="1">
    <source>
        <dbReference type="ARBA" id="ARBA00004651"/>
    </source>
</evidence>
<dbReference type="SMART" id="SM01381">
    <property type="entry name" value="7TM_GPCR_Srsx"/>
    <property type="match status" value="1"/>
</dbReference>
<evidence type="ECO:0000256" key="5">
    <source>
        <dbReference type="ARBA" id="ARBA00023040"/>
    </source>
</evidence>
<dbReference type="PANTHER" id="PTHR24249">
    <property type="entry name" value="HISTAMINE RECEPTOR-RELATED G-PROTEIN COUPLED RECEPTOR"/>
    <property type="match status" value="1"/>
</dbReference>
<feature type="transmembrane region" description="Helical" evidence="10">
    <location>
        <begin position="60"/>
        <end position="80"/>
    </location>
</feature>
<evidence type="ECO:0000256" key="10">
    <source>
        <dbReference type="SAM" id="Phobius"/>
    </source>
</evidence>
<keyword evidence="4 10" id="KW-1133">Transmembrane helix</keyword>
<feature type="domain" description="G-protein coupled receptors family 1 profile" evidence="11">
    <location>
        <begin position="40"/>
        <end position="296"/>
    </location>
</feature>
<dbReference type="Proteomes" id="UP001152320">
    <property type="component" value="Chromosome 3"/>
</dbReference>
<evidence type="ECO:0000256" key="2">
    <source>
        <dbReference type="ARBA" id="ARBA00022475"/>
    </source>
</evidence>
<dbReference type="SUPFAM" id="SSF81321">
    <property type="entry name" value="Family A G protein-coupled receptor-like"/>
    <property type="match status" value="1"/>
</dbReference>
<feature type="transmembrane region" description="Helical" evidence="10">
    <location>
        <begin position="241"/>
        <end position="263"/>
    </location>
</feature>
<dbReference type="PRINTS" id="PR00237">
    <property type="entry name" value="GPCRRHODOPSN"/>
</dbReference>
<feature type="transmembrane region" description="Helical" evidence="10">
    <location>
        <begin position="24"/>
        <end position="48"/>
    </location>
</feature>
<proteinExistence type="inferred from homology"/>
<dbReference type="GO" id="GO:0005886">
    <property type="term" value="C:plasma membrane"/>
    <property type="evidence" value="ECO:0007669"/>
    <property type="project" value="UniProtKB-SubCell"/>
</dbReference>
<keyword evidence="5 9" id="KW-0297">G-protein coupled receptor</keyword>
<evidence type="ECO:0000313" key="12">
    <source>
        <dbReference type="EMBL" id="KAJ8045176.1"/>
    </source>
</evidence>
<evidence type="ECO:0000259" key="11">
    <source>
        <dbReference type="PROSITE" id="PS50262"/>
    </source>
</evidence>
<dbReference type="PROSITE" id="PS50262">
    <property type="entry name" value="G_PROTEIN_RECEP_F1_2"/>
    <property type="match status" value="1"/>
</dbReference>